<evidence type="ECO:0000256" key="8">
    <source>
        <dbReference type="PIRSR" id="PIRSR602401-1"/>
    </source>
</evidence>
<dbReference type="PANTHER" id="PTHR24279">
    <property type="entry name" value="CYTOCHROME P450"/>
    <property type="match status" value="1"/>
</dbReference>
<dbReference type="GO" id="GO:0016705">
    <property type="term" value="F:oxidoreductase activity, acting on paired donors, with incorporation or reduction of molecular oxygen"/>
    <property type="evidence" value="ECO:0007669"/>
    <property type="project" value="InterPro"/>
</dbReference>
<dbReference type="Pfam" id="PF00067">
    <property type="entry name" value="p450"/>
    <property type="match status" value="3"/>
</dbReference>
<evidence type="ECO:0000256" key="7">
    <source>
        <dbReference type="ARBA" id="ARBA00023033"/>
    </source>
</evidence>
<keyword evidence="5" id="KW-0560">Oxidoreductase</keyword>
<dbReference type="PRINTS" id="PR00463">
    <property type="entry name" value="EP450I"/>
</dbReference>
<evidence type="ECO:0000256" key="2">
    <source>
        <dbReference type="ARBA" id="ARBA00010617"/>
    </source>
</evidence>
<dbReference type="PROSITE" id="PS00086">
    <property type="entry name" value="CYTOCHROME_P450"/>
    <property type="match status" value="2"/>
</dbReference>
<evidence type="ECO:0000256" key="3">
    <source>
        <dbReference type="ARBA" id="ARBA00022617"/>
    </source>
</evidence>
<keyword evidence="6 8" id="KW-0408">Iron</keyword>
<gene>
    <name evidence="9" type="ORF">BRAFLDRAFT_91871</name>
</gene>
<evidence type="ECO:0000256" key="1">
    <source>
        <dbReference type="ARBA" id="ARBA00001971"/>
    </source>
</evidence>
<evidence type="ECO:0008006" key="10">
    <source>
        <dbReference type="Google" id="ProtNLM"/>
    </source>
</evidence>
<dbReference type="CDD" id="cd11054">
    <property type="entry name" value="CYP24A1-like"/>
    <property type="match status" value="3"/>
</dbReference>
<dbReference type="Gene3D" id="1.10.630.10">
    <property type="entry name" value="Cytochrome P450"/>
    <property type="match status" value="3"/>
</dbReference>
<dbReference type="STRING" id="7739.C3XV68"/>
<dbReference type="EMBL" id="GG666468">
    <property type="protein sequence ID" value="EEN67994.1"/>
    <property type="molecule type" value="Genomic_DNA"/>
</dbReference>
<keyword evidence="7" id="KW-0503">Monooxygenase</keyword>
<evidence type="ECO:0000256" key="6">
    <source>
        <dbReference type="ARBA" id="ARBA00023004"/>
    </source>
</evidence>
<dbReference type="FunFam" id="1.10.630.10:FF:000006">
    <property type="entry name" value="Cytochrome P450 302a1, mitochondrial"/>
    <property type="match status" value="3"/>
</dbReference>
<evidence type="ECO:0000256" key="5">
    <source>
        <dbReference type="ARBA" id="ARBA00023002"/>
    </source>
</evidence>
<evidence type="ECO:0000313" key="9">
    <source>
        <dbReference type="EMBL" id="EEN67994.1"/>
    </source>
</evidence>
<feature type="binding site" description="axial binding residue" evidence="8">
    <location>
        <position position="475"/>
    </location>
    <ligand>
        <name>heme</name>
        <dbReference type="ChEBI" id="CHEBI:30413"/>
    </ligand>
    <ligandPart>
        <name>Fe</name>
        <dbReference type="ChEBI" id="CHEBI:18248"/>
    </ligandPart>
</feature>
<proteinExistence type="inferred from homology"/>
<dbReference type="GO" id="GO:0020037">
    <property type="term" value="F:heme binding"/>
    <property type="evidence" value="ECO:0007669"/>
    <property type="project" value="InterPro"/>
</dbReference>
<dbReference type="eggNOG" id="KOG0159">
    <property type="taxonomic scope" value="Eukaryota"/>
</dbReference>
<comment type="similarity">
    <text evidence="2">Belongs to the cytochrome P450 family.</text>
</comment>
<dbReference type="InterPro" id="IPR002401">
    <property type="entry name" value="Cyt_P450_E_grp-I"/>
</dbReference>
<comment type="cofactor">
    <cofactor evidence="1 8">
        <name>heme</name>
        <dbReference type="ChEBI" id="CHEBI:30413"/>
    </cofactor>
</comment>
<evidence type="ECO:0000256" key="4">
    <source>
        <dbReference type="ARBA" id="ARBA00022723"/>
    </source>
</evidence>
<dbReference type="GO" id="GO:0004497">
    <property type="term" value="F:monooxygenase activity"/>
    <property type="evidence" value="ECO:0007669"/>
    <property type="project" value="UniProtKB-KW"/>
</dbReference>
<dbReference type="InterPro" id="IPR001128">
    <property type="entry name" value="Cyt_P450"/>
</dbReference>
<name>C3XV68_BRAFL</name>
<dbReference type="GO" id="GO:0005506">
    <property type="term" value="F:iron ion binding"/>
    <property type="evidence" value="ECO:0007669"/>
    <property type="project" value="InterPro"/>
</dbReference>
<dbReference type="InterPro" id="IPR017972">
    <property type="entry name" value="Cyt_P450_CS"/>
</dbReference>
<dbReference type="SUPFAM" id="SSF48264">
    <property type="entry name" value="Cytochrome P450"/>
    <property type="match status" value="3"/>
</dbReference>
<accession>C3XV68</accession>
<organism>
    <name type="scientific">Branchiostoma floridae</name>
    <name type="common">Florida lancelet</name>
    <name type="synonym">Amphioxus</name>
    <dbReference type="NCBI Taxonomy" id="7739"/>
    <lineage>
        <taxon>Eukaryota</taxon>
        <taxon>Metazoa</taxon>
        <taxon>Chordata</taxon>
        <taxon>Cephalochordata</taxon>
        <taxon>Leptocardii</taxon>
        <taxon>Amphioxiformes</taxon>
        <taxon>Branchiostomatidae</taxon>
        <taxon>Branchiostoma</taxon>
    </lineage>
</organism>
<protein>
    <recommendedName>
        <fullName evidence="10">Cytochrome P450</fullName>
    </recommendedName>
</protein>
<dbReference type="InterPro" id="IPR036396">
    <property type="entry name" value="Cyt_P450_sf"/>
</dbReference>
<dbReference type="GO" id="GO:0042359">
    <property type="term" value="P:vitamin D metabolic process"/>
    <property type="evidence" value="ECO:0007669"/>
    <property type="project" value="UniProtKB-ARBA"/>
</dbReference>
<keyword evidence="4 8" id="KW-0479">Metal-binding</keyword>
<dbReference type="PRINTS" id="PR00385">
    <property type="entry name" value="P450"/>
</dbReference>
<keyword evidence="3 8" id="KW-0349">Heme</keyword>
<sequence>MYQLLSAARHQGQSLFRVCGARSLAALKTPCRPQSNKAEESVTYDTAARPFEEIPGPKGLPLIGTALEYTPFGQFKMITNLRESFRERTRTYGSIYRERIGPLDLVVISDPKEIEKVFRNEGRYPERIELASIKVYREIKKLPTGLINLNGPEWQRVRSSVQKDLMRPKTVGAYASLQDDVTRDLVDVIRALIGKEESGGQVQNFINYVYRWALEAISVVVLDKRLGCLTLGDLQPGSDAKLMIDGVNDYFASLVKLEMSATGLYKYISTPTWRKFAKAIDQWHFVAAKLLKEKLAKSATKDGKPAESDTDFLQSLLSRSDVTFEEAMLMAVDLMAAGIDTSGNTLMFNLFCLAKNPEAQEKLYREIQEVVPAGQPIDDKVLNRMHYLRAVVKETFRVYPTVLNNVRRLDQDIVLSGYVVPAKTTILLAHDVISSLPEYYPEPEVYKPERWLRDDESSSVQPFTLLPFGYGPRMCIGRRFAEQELHLGLIRSNKAEESVTYDTAARPFEEIPGPKGLPLIGTALEYTPFGQFKMITNLRGSFRERTRTYGSIYRERIGPLDLVVISDPTEIEKVFRNEGRYPERIELASIKVYREIKKLPAGLINLNGPEWQRVRSSVQKDLMRPKTVGAYASLQDDVTRDLVDVIRALIGKEESGGQVQNFINYVYRWALEAISVVVLDKRLGCLTLGDLQPGSDAKLMIDGVNDYFASLVKLEMSATGLYKYVSTPTWRKFAKAIDQWHLVAAKLLKEKLAKTATKDGKPAESDTDFLQSLLSRSDVTFEEAMLMAVDLMAAGIDTSGNTLMFNLFCLAKNPEAQEKLYREIQEVVPAGQPIDDKVLNRMHYLRAVVKETFRVYPTVLNNVRRLDRDIVLSGYVVPAKTTILMAHDVISSLPEYYPEPEVYRPERWLRDDESSSVQPFTLLPFGYGPRMCIDPNKKVRMYRLQRAVRHQGQSLFRVCGARSLAALKTTVTQTQSTRAEESGVYDTAARPFEEIPGPKGLPFIGTGWDYSPFGRFPIKTNFRDSFRERTRTYGSIYRERIGPLDLVVISDPKEIGKVFRNEGKYPERPPMGSIKTYREVRKLPTGIANLNGPEWQRVRSSVQKDLMRPKTVGAYASLQDDVTRDLVDVIRALIGREESGGQVQNFTNYVYRWALEAISVVVLDKRLGCLTLGDLEPGSDAKLMIDGVNDFFDAFVKLEMSATGLYKYISTPTWRKFAKAVDQFHSVAEKLLKEKLAKTTTEDGKPAESDTDFLQSLLSRNDVTFEEAMEMAVDLLSAGIDTTGNTLMFNLFCLAKNPEAQEKLYREIQEVVPAGQPIDDKVLNRMHYLRAVRQETFRIYPTALSNMRTLDRDMVLSGYAVPAKTIVLMAHDVISSLPEYYPEPEVYRPERWLRDDESSGVQPFTLLPFGYGPRMCIGRRFAEQELHLGLIRIVQNFHVGWAGEDMKQVHRLILSPDRDTFVFSERT</sequence>
<dbReference type="PANTHER" id="PTHR24279:SF120">
    <property type="entry name" value="CYTOCHROME P450"/>
    <property type="match status" value="1"/>
</dbReference>
<reference evidence="9" key="1">
    <citation type="journal article" date="2008" name="Nature">
        <title>The amphioxus genome and the evolution of the chordate karyotype.</title>
        <authorList>
            <consortium name="US DOE Joint Genome Institute (JGI-PGF)"/>
            <person name="Putnam N.H."/>
            <person name="Butts T."/>
            <person name="Ferrier D.E.K."/>
            <person name="Furlong R.F."/>
            <person name="Hellsten U."/>
            <person name="Kawashima T."/>
            <person name="Robinson-Rechavi M."/>
            <person name="Shoguchi E."/>
            <person name="Terry A."/>
            <person name="Yu J.-K."/>
            <person name="Benito-Gutierrez E.L."/>
            <person name="Dubchak I."/>
            <person name="Garcia-Fernandez J."/>
            <person name="Gibson-Brown J.J."/>
            <person name="Grigoriev I.V."/>
            <person name="Horton A.C."/>
            <person name="de Jong P.J."/>
            <person name="Jurka J."/>
            <person name="Kapitonov V.V."/>
            <person name="Kohara Y."/>
            <person name="Kuroki Y."/>
            <person name="Lindquist E."/>
            <person name="Lucas S."/>
            <person name="Osoegawa K."/>
            <person name="Pennacchio L.A."/>
            <person name="Salamov A.A."/>
            <person name="Satou Y."/>
            <person name="Sauka-Spengler T."/>
            <person name="Schmutz J."/>
            <person name="Shin-I T."/>
            <person name="Toyoda A."/>
            <person name="Bronner-Fraser M."/>
            <person name="Fujiyama A."/>
            <person name="Holland L.Z."/>
            <person name="Holland P.W.H."/>
            <person name="Satoh N."/>
            <person name="Rokhsar D.S."/>
        </authorList>
    </citation>
    <scope>NUCLEOTIDE SEQUENCE [LARGE SCALE GENOMIC DNA]</scope>
    <source>
        <strain evidence="9">S238N-H82</strain>
        <tissue evidence="9">Testes</tissue>
    </source>
</reference>
<dbReference type="InterPro" id="IPR050479">
    <property type="entry name" value="CYP11_CYP27_families"/>
</dbReference>
<dbReference type="InParanoid" id="C3XV68"/>